<evidence type="ECO:0000313" key="1">
    <source>
        <dbReference type="EMBL" id="CAD9545474.1"/>
    </source>
</evidence>
<dbReference type="Pfam" id="PF03567">
    <property type="entry name" value="Sulfotransfer_2"/>
    <property type="match status" value="1"/>
</dbReference>
<reference evidence="1" key="1">
    <citation type="submission" date="2021-01" db="EMBL/GenBank/DDBJ databases">
        <authorList>
            <person name="Corre E."/>
            <person name="Pelletier E."/>
            <person name="Niang G."/>
            <person name="Scheremetjew M."/>
            <person name="Finn R."/>
            <person name="Kale V."/>
            <person name="Holt S."/>
            <person name="Cochrane G."/>
            <person name="Meng A."/>
            <person name="Brown T."/>
            <person name="Cohen L."/>
        </authorList>
    </citation>
    <scope>NUCLEOTIDE SEQUENCE</scope>
    <source>
        <strain evidence="1">UTEX LB 985</strain>
    </source>
</reference>
<dbReference type="GO" id="GO:0008146">
    <property type="term" value="F:sulfotransferase activity"/>
    <property type="evidence" value="ECO:0007669"/>
    <property type="project" value="InterPro"/>
</dbReference>
<proteinExistence type="predicted"/>
<gene>
    <name evidence="1" type="ORF">CBRE1094_LOCUS43066</name>
    <name evidence="2" type="ORF">CBRE1094_LOCUS43067</name>
</gene>
<sequence length="284" mass="32667">MAGTAMRLARRTTPITPTKECAVHGVKYKPVAFVHINKAGGTWMRDVLVKYARHQMVEAAMPQAGPKLRVLGSRFFHASASLQRRALGQADWDRSYRFALVRNPFARQLSMFTFLLQEAGCRFPKSRRPEHCEQRFLPEAGPWLSNHTEVGIQFRQWIRRLALAHPHNTVDAHLFGARSHGNEIDPWYNASQLSWLVERSGTLLVEVIRLEELRSAWPKLQASICGLERITYEQTTQSSSQARRNPSRHLHYSFYYDDATRRTVESYMAADLATFGYTFENDSK</sequence>
<dbReference type="AlphaFoldDB" id="A0A6U7MQS0"/>
<dbReference type="EMBL" id="HBGU01078946">
    <property type="protein sequence ID" value="CAD9545477.1"/>
    <property type="molecule type" value="Transcribed_RNA"/>
</dbReference>
<evidence type="ECO:0008006" key="3">
    <source>
        <dbReference type="Google" id="ProtNLM"/>
    </source>
</evidence>
<dbReference type="InterPro" id="IPR027417">
    <property type="entry name" value="P-loop_NTPase"/>
</dbReference>
<dbReference type="GO" id="GO:0016020">
    <property type="term" value="C:membrane"/>
    <property type="evidence" value="ECO:0007669"/>
    <property type="project" value="InterPro"/>
</dbReference>
<name>A0A6U7MQS0_9EUKA</name>
<evidence type="ECO:0000313" key="2">
    <source>
        <dbReference type="EMBL" id="CAD9545477.1"/>
    </source>
</evidence>
<organism evidence="1">
    <name type="scientific">Haptolina brevifila</name>
    <dbReference type="NCBI Taxonomy" id="156173"/>
    <lineage>
        <taxon>Eukaryota</taxon>
        <taxon>Haptista</taxon>
        <taxon>Haptophyta</taxon>
        <taxon>Prymnesiophyceae</taxon>
        <taxon>Prymnesiales</taxon>
        <taxon>Prymnesiaceae</taxon>
        <taxon>Haptolina</taxon>
    </lineage>
</organism>
<dbReference type="Gene3D" id="3.40.50.300">
    <property type="entry name" value="P-loop containing nucleotide triphosphate hydrolases"/>
    <property type="match status" value="1"/>
</dbReference>
<protein>
    <recommendedName>
        <fullName evidence="3">Sulfotransferase family protein</fullName>
    </recommendedName>
</protein>
<accession>A0A6U7MQS0</accession>
<dbReference type="EMBL" id="HBGU01078945">
    <property type="protein sequence ID" value="CAD9545474.1"/>
    <property type="molecule type" value="Transcribed_RNA"/>
</dbReference>
<dbReference type="InterPro" id="IPR005331">
    <property type="entry name" value="Sulfotransferase"/>
</dbReference>